<name>A0A1B2ERF9_9HYPH</name>
<dbReference type="EMBL" id="CP016617">
    <property type="protein sequence ID" value="ANY82565.1"/>
    <property type="molecule type" value="Genomic_DNA"/>
</dbReference>
<proteinExistence type="predicted"/>
<protein>
    <submittedName>
        <fullName evidence="1">Uncharacterized protein</fullName>
    </submittedName>
</protein>
<keyword evidence="1" id="KW-0614">Plasmid</keyword>
<reference evidence="1" key="1">
    <citation type="submission" date="2016-07" db="EMBL/GenBank/DDBJ databases">
        <title>Microvirga ossetica sp. nov. a new species of rhizobia isolated from root nodules of the legume species Vicia alpestris Steven originated from North Ossetia region in the Caucasus.</title>
        <authorList>
            <person name="Safronova V.I."/>
            <person name="Kuznetsova I.G."/>
            <person name="Sazanova A.L."/>
            <person name="Belimov A."/>
            <person name="Andronov E."/>
            <person name="Osledkin Y.S."/>
            <person name="Onishchuk O.P."/>
            <person name="Kurchak O.N."/>
            <person name="Shaposhnikov A.I."/>
            <person name="Willems A."/>
            <person name="Tikhonovich I.A."/>
        </authorList>
    </citation>
    <scope>NUCLEOTIDE SEQUENCE [LARGE SCALE GENOMIC DNA]</scope>
    <source>
        <strain evidence="1">V5/3M</strain>
        <plasmid evidence="1">unnamed1</plasmid>
    </source>
</reference>
<dbReference type="AlphaFoldDB" id="A0A1B2ERF9"/>
<sequence>MIAWDSLVTVWDPWLTPGVKIGRARLWGTLAIVAMLQVDAGSRRHMMKACVERGIWPWCKPGARYRPQPRPWSDPGLLAF</sequence>
<accession>A0A1B2ERF9</accession>
<evidence type="ECO:0000313" key="1">
    <source>
        <dbReference type="EMBL" id="ANY82565.1"/>
    </source>
</evidence>
<organism evidence="1">
    <name type="scientific">Microvirga ossetica</name>
    <dbReference type="NCBI Taxonomy" id="1882682"/>
    <lineage>
        <taxon>Bacteria</taxon>
        <taxon>Pseudomonadati</taxon>
        <taxon>Pseudomonadota</taxon>
        <taxon>Alphaproteobacteria</taxon>
        <taxon>Hyphomicrobiales</taxon>
        <taxon>Methylobacteriaceae</taxon>
        <taxon>Microvirga</taxon>
    </lineage>
</organism>
<geneLocation type="plasmid" evidence="1">
    <name>unnamed1</name>
</geneLocation>
<dbReference type="KEGG" id="moc:BB934_30275"/>
<gene>
    <name evidence="1" type="ORF">BB934_30275</name>
</gene>